<dbReference type="RefSeq" id="WP_141865027.1">
    <property type="nucleotide sequence ID" value="NZ_BAABAN010000001.1"/>
</dbReference>
<feature type="compositionally biased region" description="Basic and acidic residues" evidence="2">
    <location>
        <begin position="422"/>
        <end position="441"/>
    </location>
</feature>
<keyword evidence="5" id="KW-1185">Reference proteome</keyword>
<sequence>MTTTSTTADDPVLDEIDRQITRLEQVQTESAAIDRIRKTERLIGRLESVQLWDTTALKTLRLTRETRGNIPKAHRGKGLGGEVALARSVSPARGKQHLELADTLSADMRHTSAALADGHIRAEHAQAVAKETSELSALQRRKVDAAMKDRYGTAGPRELANEARAHAQRLNPRAAADRFAKAKDHRRVTTQPAGDGLSKLIAIGPTADVVAAEQSLRQWAKTQVAKGKTQDKDGKKRTRDQLMFDELLQRIAGQSDAPAVKVEILLAMTPETLLAQGADPAWLVGHGPIPAPVARGWLADADLSVYLRRVFTDPQAQQILGLESQARRFPGGVRKMVLLRDNSCRTPFCEAPIVDTDHIVPHRDVGASNWKNASGLCAACNQTKENRGWRHEGDASTLHVITPTGHRYTNKAGPLIPGAEPQRAHDPKPPDGNHANDDASLERLPPGPSP</sequence>
<comment type="caution">
    <text evidence="4">The sequence shown here is derived from an EMBL/GenBank/DDBJ whole genome shotgun (WGS) entry which is preliminary data.</text>
</comment>
<dbReference type="AlphaFoldDB" id="A0A543APB8"/>
<evidence type="ECO:0000259" key="3">
    <source>
        <dbReference type="SMART" id="SM00507"/>
    </source>
</evidence>
<dbReference type="CDD" id="cd00085">
    <property type="entry name" value="HNHc"/>
    <property type="match status" value="1"/>
</dbReference>
<dbReference type="SMART" id="SM00507">
    <property type="entry name" value="HNHc"/>
    <property type="match status" value="1"/>
</dbReference>
<dbReference type="GO" id="GO:0004519">
    <property type="term" value="F:endonuclease activity"/>
    <property type="evidence" value="ECO:0007669"/>
    <property type="project" value="UniProtKB-KW"/>
</dbReference>
<evidence type="ECO:0000256" key="1">
    <source>
        <dbReference type="ARBA" id="ARBA00023450"/>
    </source>
</evidence>
<dbReference type="Proteomes" id="UP000319746">
    <property type="component" value="Unassembled WGS sequence"/>
</dbReference>
<dbReference type="InterPro" id="IPR003870">
    <property type="entry name" value="DUF222"/>
</dbReference>
<evidence type="ECO:0000313" key="5">
    <source>
        <dbReference type="Proteomes" id="UP000319746"/>
    </source>
</evidence>
<accession>A0A543APB8</accession>
<organism evidence="4 5">
    <name type="scientific">Enteractinococcus coprophilus</name>
    <dbReference type="NCBI Taxonomy" id="1027633"/>
    <lineage>
        <taxon>Bacteria</taxon>
        <taxon>Bacillati</taxon>
        <taxon>Actinomycetota</taxon>
        <taxon>Actinomycetes</taxon>
        <taxon>Micrococcales</taxon>
        <taxon>Micrococcaceae</taxon>
    </lineage>
</organism>
<dbReference type="Pfam" id="PF01844">
    <property type="entry name" value="HNH"/>
    <property type="match status" value="1"/>
</dbReference>
<comment type="similarity">
    <text evidence="1">Belongs to the Rv1128c/1148c/1588c/1702c/1945/3466 family.</text>
</comment>
<protein>
    <submittedName>
        <fullName evidence="4">HNH endonuclease</fullName>
    </submittedName>
</protein>
<gene>
    <name evidence="4" type="ORF">FB556_0884</name>
</gene>
<keyword evidence="4" id="KW-0378">Hydrolase</keyword>
<dbReference type="GO" id="GO:0003676">
    <property type="term" value="F:nucleic acid binding"/>
    <property type="evidence" value="ECO:0007669"/>
    <property type="project" value="InterPro"/>
</dbReference>
<name>A0A543APB8_9MICC</name>
<dbReference type="InterPro" id="IPR003615">
    <property type="entry name" value="HNH_nuc"/>
</dbReference>
<reference evidence="4 5" key="1">
    <citation type="submission" date="2019-06" db="EMBL/GenBank/DDBJ databases">
        <title>Sequencing the genomes of 1000 actinobacteria strains.</title>
        <authorList>
            <person name="Klenk H.-P."/>
        </authorList>
    </citation>
    <scope>NUCLEOTIDE SEQUENCE [LARGE SCALE GENOMIC DNA]</scope>
    <source>
        <strain evidence="4 5">DSM 24083</strain>
    </source>
</reference>
<dbReference type="GO" id="GO:0008270">
    <property type="term" value="F:zinc ion binding"/>
    <property type="evidence" value="ECO:0007669"/>
    <property type="project" value="InterPro"/>
</dbReference>
<evidence type="ECO:0000313" key="4">
    <source>
        <dbReference type="EMBL" id="TQL74420.1"/>
    </source>
</evidence>
<dbReference type="InterPro" id="IPR002711">
    <property type="entry name" value="HNH"/>
</dbReference>
<dbReference type="EMBL" id="VFOU01000001">
    <property type="protein sequence ID" value="TQL74420.1"/>
    <property type="molecule type" value="Genomic_DNA"/>
</dbReference>
<feature type="region of interest" description="Disordered" evidence="2">
    <location>
        <begin position="403"/>
        <end position="450"/>
    </location>
</feature>
<dbReference type="OrthoDB" id="5241234at2"/>
<feature type="domain" description="HNH nuclease" evidence="3">
    <location>
        <begin position="332"/>
        <end position="382"/>
    </location>
</feature>
<proteinExistence type="inferred from homology"/>
<dbReference type="Gene3D" id="1.10.30.50">
    <property type="match status" value="1"/>
</dbReference>
<evidence type="ECO:0000256" key="2">
    <source>
        <dbReference type="SAM" id="MobiDB-lite"/>
    </source>
</evidence>
<dbReference type="Pfam" id="PF02720">
    <property type="entry name" value="DUF222"/>
    <property type="match status" value="1"/>
</dbReference>
<keyword evidence="4" id="KW-0255">Endonuclease</keyword>
<keyword evidence="4" id="KW-0540">Nuclease</keyword>